<evidence type="ECO:0000256" key="1">
    <source>
        <dbReference type="ARBA" id="ARBA00022737"/>
    </source>
</evidence>
<evidence type="ECO:0000256" key="2">
    <source>
        <dbReference type="PROSITE-ProRule" id="PRU00708"/>
    </source>
</evidence>
<dbReference type="SUPFAM" id="SSF48452">
    <property type="entry name" value="TPR-like"/>
    <property type="match status" value="1"/>
</dbReference>
<dbReference type="Pfam" id="PF20431">
    <property type="entry name" value="E_motif"/>
    <property type="match status" value="1"/>
</dbReference>
<reference evidence="4" key="1">
    <citation type="submission" date="2025-08" db="UniProtKB">
        <authorList>
            <consortium name="RefSeq"/>
        </authorList>
    </citation>
    <scope>IDENTIFICATION</scope>
</reference>
<dbReference type="RefSeq" id="XP_039145080.1">
    <property type="nucleotide sequence ID" value="XM_039289146.1"/>
</dbReference>
<dbReference type="FunFam" id="1.25.40.10:FF:001093">
    <property type="entry name" value="Pentatricopeptide repeat-containing protein At2g34400"/>
    <property type="match status" value="1"/>
</dbReference>
<dbReference type="GO" id="GO:0009451">
    <property type="term" value="P:RNA modification"/>
    <property type="evidence" value="ECO:0007669"/>
    <property type="project" value="InterPro"/>
</dbReference>
<feature type="repeat" description="PPR" evidence="2">
    <location>
        <begin position="573"/>
        <end position="607"/>
    </location>
</feature>
<dbReference type="GO" id="GO:0003723">
    <property type="term" value="F:RNA binding"/>
    <property type="evidence" value="ECO:0007669"/>
    <property type="project" value="InterPro"/>
</dbReference>
<feature type="repeat" description="PPR" evidence="2">
    <location>
        <begin position="472"/>
        <end position="506"/>
    </location>
</feature>
<name>A0AB40CYJ1_DIOCR</name>
<dbReference type="PANTHER" id="PTHR24015">
    <property type="entry name" value="OS07G0578800 PROTEIN-RELATED"/>
    <property type="match status" value="1"/>
</dbReference>
<feature type="repeat" description="PPR" evidence="2">
    <location>
        <begin position="171"/>
        <end position="205"/>
    </location>
</feature>
<keyword evidence="1" id="KW-0677">Repeat</keyword>
<dbReference type="FunFam" id="1.25.40.10:FF:000344">
    <property type="entry name" value="Pentatricopeptide repeat-containing protein"/>
    <property type="match status" value="1"/>
</dbReference>
<dbReference type="Gene3D" id="1.25.40.10">
    <property type="entry name" value="Tetratricopeptide repeat domain"/>
    <property type="match status" value="6"/>
</dbReference>
<dbReference type="PANTHER" id="PTHR24015:SF878">
    <property type="entry name" value="OS09G0413300 PROTEIN"/>
    <property type="match status" value="1"/>
</dbReference>
<feature type="repeat" description="PPR" evidence="2">
    <location>
        <begin position="674"/>
        <end position="708"/>
    </location>
</feature>
<dbReference type="Pfam" id="PF13041">
    <property type="entry name" value="PPR_2"/>
    <property type="match status" value="3"/>
</dbReference>
<gene>
    <name evidence="4" type="primary">LOC120282343</name>
</gene>
<proteinExistence type="predicted"/>
<dbReference type="FunFam" id="1.25.40.10:FF:000073">
    <property type="entry name" value="Pentatricopeptide repeat-containing protein chloroplastic"/>
    <property type="match status" value="1"/>
</dbReference>
<evidence type="ECO:0000313" key="4">
    <source>
        <dbReference type="RefSeq" id="XP_039145080.1"/>
    </source>
</evidence>
<feature type="repeat" description="PPR" evidence="2">
    <location>
        <begin position="70"/>
        <end position="104"/>
    </location>
</feature>
<dbReference type="PROSITE" id="PS51375">
    <property type="entry name" value="PPR"/>
    <property type="match status" value="7"/>
</dbReference>
<feature type="repeat" description="PPR" evidence="2">
    <location>
        <begin position="272"/>
        <end position="306"/>
    </location>
</feature>
<dbReference type="InterPro" id="IPR046960">
    <property type="entry name" value="PPR_At4g14850-like_plant"/>
</dbReference>
<feature type="repeat" description="PPR" evidence="2">
    <location>
        <begin position="374"/>
        <end position="408"/>
    </location>
</feature>
<dbReference type="InterPro" id="IPR011990">
    <property type="entry name" value="TPR-like_helical_dom_sf"/>
</dbReference>
<keyword evidence="3" id="KW-1185">Reference proteome</keyword>
<protein>
    <submittedName>
        <fullName evidence="4">Pentatricopeptide repeat-containing protein At1g74600, chloroplastic</fullName>
    </submittedName>
</protein>
<dbReference type="NCBIfam" id="TIGR00756">
    <property type="entry name" value="PPR"/>
    <property type="match status" value="5"/>
</dbReference>
<dbReference type="InterPro" id="IPR046848">
    <property type="entry name" value="E_motif"/>
</dbReference>
<organism evidence="3 4">
    <name type="scientific">Dioscorea cayennensis subsp. rotundata</name>
    <name type="common">White Guinea yam</name>
    <name type="synonym">Dioscorea rotundata</name>
    <dbReference type="NCBI Taxonomy" id="55577"/>
    <lineage>
        <taxon>Eukaryota</taxon>
        <taxon>Viridiplantae</taxon>
        <taxon>Streptophyta</taxon>
        <taxon>Embryophyta</taxon>
        <taxon>Tracheophyta</taxon>
        <taxon>Spermatophyta</taxon>
        <taxon>Magnoliopsida</taxon>
        <taxon>Liliopsida</taxon>
        <taxon>Dioscoreales</taxon>
        <taxon>Dioscoreaceae</taxon>
        <taxon>Dioscorea</taxon>
    </lineage>
</organism>
<dbReference type="Pfam" id="PF01535">
    <property type="entry name" value="PPR"/>
    <property type="match status" value="7"/>
</dbReference>
<dbReference type="GeneID" id="120282343"/>
<dbReference type="InterPro" id="IPR002885">
    <property type="entry name" value="PPR_rpt"/>
</dbReference>
<sequence length="852" mass="93869">MKWRSPLSSSLFPLRSSNLHSRISTSTSTSKPLINPHSDVFSANCLADSHLKRGRIEDALHILDEIPQPNLVSWNLAISCHNHASQFDRSLATFRDLRSLGFQPNQFTYGSVLSACVASQRIDFSEQLYSLVLKNGFFLNGYVLTGLVDLFAKTGRFGDALKLFSEVDTENVVCWNALIAGGVRNGENLVALELFLEMVDGFCMPNGFTFSSVLNACAAVREFEMGRGIHAWAVKCNAGDDVFVGTAIVDLYAKCGDMYAAVKEFSKMPFRNVVSWTAIISGFSQKEDALHAIQFFKEMIHAKVEVNNFTITSVLAACSKPLIVNAVHHIHCWVLKNGVFMDFVVKNALISAYAKTGDVWMSEEVFKEAGVMESPNTWSAMISGLVQNNSFTKSIELFQKMFREGLNPDKFCIASILSVIDSTDLGRQVHSYVVKAGLVSDLLVGCALFTVYSKLDSIDDSYEIFLQMPERDTVAWSSMIAGFAEHGHSEKALFLFRQMILEKVRIDHVTLSSVLTAASFPQFLTRGKEIHAYALRLGLAPDSLIGGALVSMYAKCKSLISARSIFDGTLHKDQVLWSSMISAYVSNNLSEEAFLVFNRMLIAGGEVDRFTCSSVLGLCANLSKQSLGRQLHARVIRAGITHCLSVSSALVTMYSKCGSIDDSRKVFDEIESPDLITWTAMMDGYAQHGRGLEALEIFSMMKEHGVKPDSVAMVGVLSACSHNGLVDEGFLHFKSMSRDYGIEPELCHYACIVDLLGRSGRLKEAVDFIHKMPVKPDSLVWSTLLGACRVHGDVELGKVAAQKVLELEPTDSGAYISLSNMSADVGNWEEVVRLRSSMEGVGLKKEYGWSVV</sequence>
<evidence type="ECO:0000313" key="3">
    <source>
        <dbReference type="Proteomes" id="UP001515500"/>
    </source>
</evidence>
<dbReference type="Proteomes" id="UP001515500">
    <property type="component" value="Chromosome 18"/>
</dbReference>
<dbReference type="AlphaFoldDB" id="A0AB40CYJ1"/>
<accession>A0AB40CYJ1</accession>
<dbReference type="FunFam" id="1.25.40.10:FF:000381">
    <property type="entry name" value="Pentatricopeptide repeat-containing protein"/>
    <property type="match status" value="1"/>
</dbReference>